<evidence type="ECO:0000313" key="2">
    <source>
        <dbReference type="EMBL" id="KAK9674768.1"/>
    </source>
</evidence>
<sequence>MTSVLAALRREKSKIKKSEGTGKGRDDIYESSWFAFKSLVFLWDKHNFRNTQSIIEKEADAQKNSDAVALVDSQESVPETTLTSTPKTTIAERNTRRKRHGTEEAFQISKQASARPNEEPNEHDLLGKLVAKKCKDMHLTLNV</sequence>
<dbReference type="AlphaFoldDB" id="A0AAW1HFL4"/>
<evidence type="ECO:0000313" key="3">
    <source>
        <dbReference type="Proteomes" id="UP001458880"/>
    </source>
</evidence>
<dbReference type="Proteomes" id="UP001458880">
    <property type="component" value="Unassembled WGS sequence"/>
</dbReference>
<feature type="region of interest" description="Disordered" evidence="1">
    <location>
        <begin position="95"/>
        <end position="121"/>
    </location>
</feature>
<evidence type="ECO:0008006" key="4">
    <source>
        <dbReference type="Google" id="ProtNLM"/>
    </source>
</evidence>
<name>A0AAW1HFL4_POPJA</name>
<gene>
    <name evidence="2" type="ORF">QE152_g40872</name>
</gene>
<comment type="caution">
    <text evidence="2">The sequence shown here is derived from an EMBL/GenBank/DDBJ whole genome shotgun (WGS) entry which is preliminary data.</text>
</comment>
<protein>
    <recommendedName>
        <fullName evidence="4">No apical meristem-associated C-terminal domain-containing protein</fullName>
    </recommendedName>
</protein>
<evidence type="ECO:0000256" key="1">
    <source>
        <dbReference type="SAM" id="MobiDB-lite"/>
    </source>
</evidence>
<proteinExistence type="predicted"/>
<reference evidence="2 3" key="1">
    <citation type="journal article" date="2024" name="BMC Genomics">
        <title>De novo assembly and annotation of Popillia japonica's genome with initial clues to its potential as an invasive pest.</title>
        <authorList>
            <person name="Cucini C."/>
            <person name="Boschi S."/>
            <person name="Funari R."/>
            <person name="Cardaioli E."/>
            <person name="Iannotti N."/>
            <person name="Marturano G."/>
            <person name="Paoli F."/>
            <person name="Bruttini M."/>
            <person name="Carapelli A."/>
            <person name="Frati F."/>
            <person name="Nardi F."/>
        </authorList>
    </citation>
    <scope>NUCLEOTIDE SEQUENCE [LARGE SCALE GENOMIC DNA]</scope>
    <source>
        <strain evidence="2">DMR45628</strain>
    </source>
</reference>
<dbReference type="EMBL" id="JASPKY010001537">
    <property type="protein sequence ID" value="KAK9674768.1"/>
    <property type="molecule type" value="Genomic_DNA"/>
</dbReference>
<keyword evidence="3" id="KW-1185">Reference proteome</keyword>
<accession>A0AAW1HFL4</accession>
<organism evidence="2 3">
    <name type="scientific">Popillia japonica</name>
    <name type="common">Japanese beetle</name>
    <dbReference type="NCBI Taxonomy" id="7064"/>
    <lineage>
        <taxon>Eukaryota</taxon>
        <taxon>Metazoa</taxon>
        <taxon>Ecdysozoa</taxon>
        <taxon>Arthropoda</taxon>
        <taxon>Hexapoda</taxon>
        <taxon>Insecta</taxon>
        <taxon>Pterygota</taxon>
        <taxon>Neoptera</taxon>
        <taxon>Endopterygota</taxon>
        <taxon>Coleoptera</taxon>
        <taxon>Polyphaga</taxon>
        <taxon>Scarabaeiformia</taxon>
        <taxon>Scarabaeidae</taxon>
        <taxon>Rutelinae</taxon>
        <taxon>Popillia</taxon>
    </lineage>
</organism>